<dbReference type="CDD" id="cd12809">
    <property type="entry name" value="Esterase_713_like-2"/>
    <property type="match status" value="1"/>
</dbReference>
<evidence type="ECO:0000313" key="1">
    <source>
        <dbReference type="EMBL" id="OAG42509.1"/>
    </source>
</evidence>
<dbReference type="InterPro" id="IPR029058">
    <property type="entry name" value="AB_hydrolase_fold"/>
</dbReference>
<dbReference type="GeneID" id="34598556"/>
<gene>
    <name evidence="1" type="ORF">AYO21_03385</name>
</gene>
<comment type="caution">
    <text evidence="1">The sequence shown here is derived from an EMBL/GenBank/DDBJ whole genome shotgun (WGS) entry which is preliminary data.</text>
</comment>
<dbReference type="PANTHER" id="PTHR43194:SF4">
    <property type="entry name" value="AB HYDROLASE-1 DOMAIN-CONTAINING PROTEIN"/>
    <property type="match status" value="1"/>
</dbReference>
<dbReference type="InterPro" id="IPR050228">
    <property type="entry name" value="Carboxylesterase_BioH"/>
</dbReference>
<dbReference type="PANTHER" id="PTHR43194">
    <property type="entry name" value="HYDROLASE ALPHA/BETA FOLD FAMILY"/>
    <property type="match status" value="1"/>
</dbReference>
<accession>A0A177FH47</accession>
<proteinExistence type="predicted"/>
<name>A0A177FH47_9EURO</name>
<sequence>MPPSTTTTTTHPRTNWKIPPVFYVGGEYIRDKDGTHMSGQMCVRYYGPAAAAAAAAADDNTQKDRPAVIFLHGAAQTGTHFEVTPDGRPGLALLQAQAQAQGKGGWDCYVVDLVGVGRSRYHCGDMGALKHYTAEELQVAFTAPDPQSWPTAKLHTQWPGRGVMGDPIFDAFYASQVGHVPEYKVMEKLVRRAARPLLARTGPAYLVTHSQSGPLGWHIADACPDLVWGIVALEPHGPPFECPDVAPFNRRPAMVGTLLHPFGITSTPMRFSPELDADATQLPYLRQTDLEAPTHETLARGCRQTRPPRQLVNLASIPVLLLTAEASYHASYDHLTADFLRDAGVPVDHVYLADQGIRGNGHLMAIEENNQEIQEFINRWLMKTEEARSRS</sequence>
<dbReference type="SUPFAM" id="SSF53474">
    <property type="entry name" value="alpha/beta-Hydrolases"/>
    <property type="match status" value="1"/>
</dbReference>
<dbReference type="RefSeq" id="XP_022514461.1">
    <property type="nucleotide sequence ID" value="XM_022653359.1"/>
</dbReference>
<keyword evidence="2" id="KW-1185">Reference proteome</keyword>
<dbReference type="EMBL" id="LVKK01000016">
    <property type="protein sequence ID" value="OAG42509.1"/>
    <property type="molecule type" value="Genomic_DNA"/>
</dbReference>
<evidence type="ECO:0000313" key="2">
    <source>
        <dbReference type="Proteomes" id="UP000077002"/>
    </source>
</evidence>
<protein>
    <submittedName>
        <fullName evidence="1">Uncharacterized protein</fullName>
    </submittedName>
</protein>
<reference evidence="1 2" key="1">
    <citation type="submission" date="2016-03" db="EMBL/GenBank/DDBJ databases">
        <title>Draft genome sequence of the Fonsecaea monophora CBS 269.37.</title>
        <authorList>
            <person name="Bombassaro A."/>
            <person name="Vinicius W.A."/>
            <person name="De Hoog S."/>
            <person name="Sun J."/>
            <person name="Souza E.M."/>
            <person name="Raittz R.T."/>
            <person name="Costa F."/>
            <person name="Leao A.C."/>
            <person name="Tadra-Sfeir M.Z."/>
            <person name="Baura V."/>
            <person name="Balsanelli E."/>
            <person name="Pedrosa F.O."/>
            <person name="Moreno L.F."/>
            <person name="Steffens M.B."/>
            <person name="Xi L."/>
            <person name="Bocca A.L."/>
            <person name="Felipe M.S."/>
            <person name="Teixeira M."/>
            <person name="Telles Filho F.Q."/>
            <person name="Azevedo C.M."/>
            <person name="Gomes R."/>
            <person name="Vicente V.A."/>
        </authorList>
    </citation>
    <scope>NUCLEOTIDE SEQUENCE [LARGE SCALE GENOMIC DNA]</scope>
    <source>
        <strain evidence="1 2">CBS 269.37</strain>
    </source>
</reference>
<dbReference type="Proteomes" id="UP000077002">
    <property type="component" value="Unassembled WGS sequence"/>
</dbReference>
<organism evidence="1 2">
    <name type="scientific">Fonsecaea monophora</name>
    <dbReference type="NCBI Taxonomy" id="254056"/>
    <lineage>
        <taxon>Eukaryota</taxon>
        <taxon>Fungi</taxon>
        <taxon>Dikarya</taxon>
        <taxon>Ascomycota</taxon>
        <taxon>Pezizomycotina</taxon>
        <taxon>Eurotiomycetes</taxon>
        <taxon>Chaetothyriomycetidae</taxon>
        <taxon>Chaetothyriales</taxon>
        <taxon>Herpotrichiellaceae</taxon>
        <taxon>Fonsecaea</taxon>
    </lineage>
</organism>
<dbReference type="AlphaFoldDB" id="A0A177FH47"/>
<dbReference type="Gene3D" id="3.40.50.1820">
    <property type="entry name" value="alpha/beta hydrolase"/>
    <property type="match status" value="1"/>
</dbReference>
<dbReference type="OrthoDB" id="9978720at2759"/>